<dbReference type="EMBL" id="JACGCM010001752">
    <property type="protein sequence ID" value="KAF6150231.1"/>
    <property type="molecule type" value="Genomic_DNA"/>
</dbReference>
<comment type="caution">
    <text evidence="2">The sequence shown here is derived from an EMBL/GenBank/DDBJ whole genome shotgun (WGS) entry which is preliminary data.</text>
</comment>
<evidence type="ECO:0000256" key="1">
    <source>
        <dbReference type="ARBA" id="ARBA00008668"/>
    </source>
</evidence>
<gene>
    <name evidence="2" type="ORF">GIB67_000105</name>
</gene>
<evidence type="ECO:0000313" key="3">
    <source>
        <dbReference type="Proteomes" id="UP000541444"/>
    </source>
</evidence>
<evidence type="ECO:0000313" key="2">
    <source>
        <dbReference type="EMBL" id="KAF6150231.1"/>
    </source>
</evidence>
<reference evidence="2 3" key="1">
    <citation type="journal article" date="2020" name="IScience">
        <title>Genome Sequencing of the Endangered Kingdonia uniflora (Circaeasteraceae, Ranunculales) Reveals Potential Mechanisms of Evolutionary Specialization.</title>
        <authorList>
            <person name="Sun Y."/>
            <person name="Deng T."/>
            <person name="Zhang A."/>
            <person name="Moore M.J."/>
            <person name="Landis J.B."/>
            <person name="Lin N."/>
            <person name="Zhang H."/>
            <person name="Zhang X."/>
            <person name="Huang J."/>
            <person name="Zhang X."/>
            <person name="Sun H."/>
            <person name="Wang H."/>
        </authorList>
    </citation>
    <scope>NUCLEOTIDE SEQUENCE [LARGE SCALE GENOMIC DNA]</scope>
    <source>
        <strain evidence="2">TB1705</strain>
        <tissue evidence="2">Leaf</tissue>
    </source>
</reference>
<accession>A0A7J7M5R0</accession>
<comment type="similarity">
    <text evidence="1">Belongs to the 'GDSL' lipolytic enzyme family.</text>
</comment>
<dbReference type="OrthoDB" id="1600564at2759"/>
<dbReference type="InterPro" id="IPR051238">
    <property type="entry name" value="GDSL_esterase/lipase"/>
</dbReference>
<sequence>MTKRLWVQGSKELQWFDDQIMGFEKTKEAIKVKLGEAKANKLCNEAIYYIGIGSNDYVNNFLQPFLADGQQYTHDDFVNLLTLTLKKQL</sequence>
<name>A0A7J7M5R0_9MAGN</name>
<organism evidence="2 3">
    <name type="scientific">Kingdonia uniflora</name>
    <dbReference type="NCBI Taxonomy" id="39325"/>
    <lineage>
        <taxon>Eukaryota</taxon>
        <taxon>Viridiplantae</taxon>
        <taxon>Streptophyta</taxon>
        <taxon>Embryophyta</taxon>
        <taxon>Tracheophyta</taxon>
        <taxon>Spermatophyta</taxon>
        <taxon>Magnoliopsida</taxon>
        <taxon>Ranunculales</taxon>
        <taxon>Circaeasteraceae</taxon>
        <taxon>Kingdonia</taxon>
    </lineage>
</organism>
<dbReference type="PANTHER" id="PTHR45650">
    <property type="entry name" value="GDSL-LIKE LIPASE/ACYLHYDROLASE-RELATED"/>
    <property type="match status" value="1"/>
</dbReference>
<dbReference type="PANTHER" id="PTHR45650:SF16">
    <property type="entry name" value="OS02G0732800 PROTEIN"/>
    <property type="match status" value="1"/>
</dbReference>
<protein>
    <submittedName>
        <fullName evidence="2">Uncharacterized protein</fullName>
    </submittedName>
</protein>
<dbReference type="Proteomes" id="UP000541444">
    <property type="component" value="Unassembled WGS sequence"/>
</dbReference>
<keyword evidence="3" id="KW-1185">Reference proteome</keyword>
<proteinExistence type="inferred from homology"/>
<dbReference type="AlphaFoldDB" id="A0A7J7M5R0"/>